<dbReference type="GO" id="GO:0008157">
    <property type="term" value="F:protein phosphatase 1 binding"/>
    <property type="evidence" value="ECO:0007669"/>
    <property type="project" value="TreeGrafter"/>
</dbReference>
<sequence length="308" mass="35437">MNTRGARGCRPNEPTMPIELAMPIYLTNEEFLNPRLSKYSRPLRPCLHQYQSTKLSFGSPREQSGSHGASAPMEIPGWAKKRVSFADHKGLALTMVKTFSEFDDPIDVPTNIVQFFSSSLTLPEGKDRLTLDFDQPSADYLKFRQRIENENICLEHCMLKEKSIAGTVKVKNLSFEKAVKLRITFNTWKSHTDIECQYVKDTYTGSNRDTFSFEATLPDQVPPHERIEFAICYEVNDVMLWDNNQGQNYRIVQSALKKNSNDLIGDHQRYGVCDWDVHFDRYGSPRCSRGIFPNWPSYAGYEDIGPYY</sequence>
<comment type="subunit">
    <text evidence="3">Interacts with glycogen, PPP1CC catalytic subunit of PP1 and PYGL. Associates with glycogen particles. Forms complexes with debranching enzyme, glycogen phosphorylase, glycogen synthase and phosphorylase kinase which is necessary for its regulation of PP1 activity.</text>
</comment>
<dbReference type="FunCoup" id="A0A672NSK5">
    <property type="interactions" value="445"/>
</dbReference>
<dbReference type="InterPro" id="IPR038175">
    <property type="entry name" value="CBM21_dom_sf"/>
</dbReference>
<reference evidence="6" key="1">
    <citation type="submission" date="2025-08" db="UniProtKB">
        <authorList>
            <consortium name="Ensembl"/>
        </authorList>
    </citation>
    <scope>IDENTIFICATION</scope>
</reference>
<dbReference type="InterPro" id="IPR005036">
    <property type="entry name" value="CBM21_dom"/>
</dbReference>
<dbReference type="GO" id="GO:2001069">
    <property type="term" value="F:glycogen binding"/>
    <property type="evidence" value="ECO:0007669"/>
    <property type="project" value="TreeGrafter"/>
</dbReference>
<feature type="domain" description="CBM21" evidence="5">
    <location>
        <begin position="144"/>
        <end position="252"/>
    </location>
</feature>
<proteinExistence type="predicted"/>
<accession>A0A672NSK5</accession>
<dbReference type="PANTHER" id="PTHR12307">
    <property type="entry name" value="PROTEIN PHOSPHATASE 1 REGULATORY SUBUNIT"/>
    <property type="match status" value="1"/>
</dbReference>
<evidence type="ECO:0000313" key="6">
    <source>
        <dbReference type="Ensembl" id="ENSSGRP00000052864.1"/>
    </source>
</evidence>
<dbReference type="Pfam" id="PF03370">
    <property type="entry name" value="CBM_21"/>
    <property type="match status" value="1"/>
</dbReference>
<dbReference type="GO" id="GO:0005977">
    <property type="term" value="P:glycogen metabolic process"/>
    <property type="evidence" value="ECO:0007669"/>
    <property type="project" value="UniProtKB-KW"/>
</dbReference>
<dbReference type="AlphaFoldDB" id="A0A672NSK5"/>
<dbReference type="PROSITE" id="PS51159">
    <property type="entry name" value="CBM21"/>
    <property type="match status" value="1"/>
</dbReference>
<reference evidence="6" key="2">
    <citation type="submission" date="2025-09" db="UniProtKB">
        <authorList>
            <consortium name="Ensembl"/>
        </authorList>
    </citation>
    <scope>IDENTIFICATION</scope>
</reference>
<dbReference type="GO" id="GO:0005979">
    <property type="term" value="P:regulation of glycogen biosynthetic process"/>
    <property type="evidence" value="ECO:0007669"/>
    <property type="project" value="TreeGrafter"/>
</dbReference>
<dbReference type="Ensembl" id="ENSSGRT00000056488.1">
    <property type="protein sequence ID" value="ENSSGRP00000052864.1"/>
    <property type="gene ID" value="ENSSGRG00000027943.1"/>
</dbReference>
<dbReference type="InterPro" id="IPR050782">
    <property type="entry name" value="PP1_regulatory_subunit_3"/>
</dbReference>
<dbReference type="InParanoid" id="A0A672NSK5"/>
<evidence type="ECO:0000256" key="4">
    <source>
        <dbReference type="PIRNR" id="PIRNR038207"/>
    </source>
</evidence>
<keyword evidence="1 4" id="KW-0321">Glycogen metabolism</keyword>
<dbReference type="OMA" id="SELEDPC"/>
<organism evidence="6 7">
    <name type="scientific">Sinocyclocheilus grahami</name>
    <name type="common">Dianchi golden-line fish</name>
    <name type="synonym">Barbus grahami</name>
    <dbReference type="NCBI Taxonomy" id="75366"/>
    <lineage>
        <taxon>Eukaryota</taxon>
        <taxon>Metazoa</taxon>
        <taxon>Chordata</taxon>
        <taxon>Craniata</taxon>
        <taxon>Vertebrata</taxon>
        <taxon>Euteleostomi</taxon>
        <taxon>Actinopterygii</taxon>
        <taxon>Neopterygii</taxon>
        <taxon>Teleostei</taxon>
        <taxon>Ostariophysi</taxon>
        <taxon>Cypriniformes</taxon>
        <taxon>Cyprinidae</taxon>
        <taxon>Cyprininae</taxon>
        <taxon>Sinocyclocheilus</taxon>
    </lineage>
</organism>
<name>A0A672NSK5_SINGR</name>
<keyword evidence="7" id="KW-1185">Reference proteome</keyword>
<dbReference type="Gene3D" id="2.60.40.2440">
    <property type="entry name" value="Carbohydrate binding type-21 domain"/>
    <property type="match status" value="1"/>
</dbReference>
<protein>
    <recommendedName>
        <fullName evidence="4">Protein phosphatase 1 regulatory subunit</fullName>
    </recommendedName>
</protein>
<dbReference type="GO" id="GO:0000164">
    <property type="term" value="C:protein phosphatase type 1 complex"/>
    <property type="evidence" value="ECO:0007669"/>
    <property type="project" value="TreeGrafter"/>
</dbReference>
<evidence type="ECO:0000256" key="2">
    <source>
        <dbReference type="ARBA" id="ARBA00023277"/>
    </source>
</evidence>
<dbReference type="PIRSF" id="PIRSF038207">
    <property type="entry name" value="PP1_GT_animal"/>
    <property type="match status" value="1"/>
</dbReference>
<evidence type="ECO:0000313" key="7">
    <source>
        <dbReference type="Proteomes" id="UP000472262"/>
    </source>
</evidence>
<dbReference type="FunFam" id="2.60.40.2440:FF:000001">
    <property type="entry name" value="Protein phosphatase 1 regulatory subunit 3C"/>
    <property type="match status" value="1"/>
</dbReference>
<dbReference type="InterPro" id="IPR017434">
    <property type="entry name" value="Pase-1_reg-su_3B/C/D_met"/>
</dbReference>
<evidence type="ECO:0000259" key="5">
    <source>
        <dbReference type="PROSITE" id="PS51159"/>
    </source>
</evidence>
<evidence type="ECO:0000256" key="3">
    <source>
        <dbReference type="ARBA" id="ARBA00025949"/>
    </source>
</evidence>
<dbReference type="Proteomes" id="UP000472262">
    <property type="component" value="Unassembled WGS sequence"/>
</dbReference>
<dbReference type="PANTHER" id="PTHR12307:SF13">
    <property type="entry name" value="PROTEIN PHOSPHATASE 1 REGULATORY SUBUNIT 3B"/>
    <property type="match status" value="1"/>
</dbReference>
<evidence type="ECO:0000256" key="1">
    <source>
        <dbReference type="ARBA" id="ARBA00022600"/>
    </source>
</evidence>
<keyword evidence="2 4" id="KW-0119">Carbohydrate metabolism</keyword>